<dbReference type="NCBIfam" id="TIGR00026">
    <property type="entry name" value="hi_GC_TIGR00026"/>
    <property type="match status" value="1"/>
</dbReference>
<keyword evidence="2" id="KW-1185">Reference proteome</keyword>
<comment type="caution">
    <text evidence="1">The sequence shown here is derived from an EMBL/GenBank/DDBJ whole genome shotgun (WGS) entry which is preliminary data.</text>
</comment>
<protein>
    <recommendedName>
        <fullName evidence="3">Nitroreductase family deazaflavin-dependent oxidoreductase</fullName>
    </recommendedName>
</protein>
<organism evidence="1 2">
    <name type="scientific">Ktedonobacter robiniae</name>
    <dbReference type="NCBI Taxonomy" id="2778365"/>
    <lineage>
        <taxon>Bacteria</taxon>
        <taxon>Bacillati</taxon>
        <taxon>Chloroflexota</taxon>
        <taxon>Ktedonobacteria</taxon>
        <taxon>Ktedonobacterales</taxon>
        <taxon>Ktedonobacteraceae</taxon>
        <taxon>Ktedonobacter</taxon>
    </lineage>
</organism>
<accession>A0ABQ3V167</accession>
<dbReference type="RefSeq" id="WP_201374585.1">
    <property type="nucleotide sequence ID" value="NZ_BNJG01000003.1"/>
</dbReference>
<evidence type="ECO:0000313" key="2">
    <source>
        <dbReference type="Proteomes" id="UP000654345"/>
    </source>
</evidence>
<dbReference type="InterPro" id="IPR012349">
    <property type="entry name" value="Split_barrel_FMN-bd"/>
</dbReference>
<sequence>MVKKQPILRFARVGNRVITALLRTGIKLNGLGYPMYLLTVRGRKSGLLRTTPIVVLMRQNEYYLGSPYGMVDWVRNLRAAREATLTRGRRTETFTARELSPKEAAPVLKEAFKKDNPFVRSYGVTPQSSLEEFERAAMTHPFFHLQRTS</sequence>
<evidence type="ECO:0000313" key="1">
    <source>
        <dbReference type="EMBL" id="GHO58255.1"/>
    </source>
</evidence>
<dbReference type="EMBL" id="BNJG01000003">
    <property type="protein sequence ID" value="GHO58255.1"/>
    <property type="molecule type" value="Genomic_DNA"/>
</dbReference>
<dbReference type="InterPro" id="IPR004378">
    <property type="entry name" value="F420H2_quin_Rdtase"/>
</dbReference>
<reference evidence="1 2" key="1">
    <citation type="journal article" date="2021" name="Int. J. Syst. Evol. Microbiol.">
        <title>Reticulibacter mediterranei gen. nov., sp. nov., within the new family Reticulibacteraceae fam. nov., and Ktedonospora formicarum gen. nov., sp. nov., Ktedonobacter robiniae sp. nov., Dictyobacter formicarum sp. nov. and Dictyobacter arantiisoli sp. nov., belonging to the class Ktedonobacteria.</title>
        <authorList>
            <person name="Yabe S."/>
            <person name="Zheng Y."/>
            <person name="Wang C.M."/>
            <person name="Sakai Y."/>
            <person name="Abe K."/>
            <person name="Yokota A."/>
            <person name="Donadio S."/>
            <person name="Cavaletti L."/>
            <person name="Monciardini P."/>
        </authorList>
    </citation>
    <scope>NUCLEOTIDE SEQUENCE [LARGE SCALE GENOMIC DNA]</scope>
    <source>
        <strain evidence="1 2">SOSP1-30</strain>
    </source>
</reference>
<evidence type="ECO:0008006" key="3">
    <source>
        <dbReference type="Google" id="ProtNLM"/>
    </source>
</evidence>
<gene>
    <name evidence="1" type="ORF">KSB_67300</name>
</gene>
<name>A0ABQ3V167_9CHLR</name>
<proteinExistence type="predicted"/>
<dbReference type="Gene3D" id="2.30.110.10">
    <property type="entry name" value="Electron Transport, Fmn-binding Protein, Chain A"/>
    <property type="match status" value="1"/>
</dbReference>
<dbReference type="Proteomes" id="UP000654345">
    <property type="component" value="Unassembled WGS sequence"/>
</dbReference>
<dbReference type="Pfam" id="PF04075">
    <property type="entry name" value="F420H2_quin_red"/>
    <property type="match status" value="1"/>
</dbReference>